<proteinExistence type="predicted"/>
<dbReference type="Gene3D" id="3.40.630.30">
    <property type="match status" value="1"/>
</dbReference>
<dbReference type="InterPro" id="IPR000182">
    <property type="entry name" value="GNAT_dom"/>
</dbReference>
<sequence length="226" mass="25030">MITDHWPLFGLRVTTPRLELRLPRLEDFDALFAAVARGVHDPEYMPFAMPWSTVPEPDRSRSALQHHWRQWASWTPEDWTLDLVVFHEGLPVGAQDLSGEQFVTRREVSSGSWIERGRQGRGLGAEMRAAVLHLAFEGLGAEWAVSSAFTDNPASLGVSRKLGYADDGLEVHAAADGRARMLRRVRIDRDAWEAHRTVPVEVHGLDACLGMFGLGVSGLGAADDTP</sequence>
<dbReference type="EMBL" id="JBEZFP010000218">
    <property type="protein sequence ID" value="MEU8139954.1"/>
    <property type="molecule type" value="Genomic_DNA"/>
</dbReference>
<evidence type="ECO:0000313" key="2">
    <source>
        <dbReference type="EMBL" id="MEU8139954.1"/>
    </source>
</evidence>
<evidence type="ECO:0000313" key="3">
    <source>
        <dbReference type="Proteomes" id="UP001551482"/>
    </source>
</evidence>
<feature type="domain" description="N-acetyltransferase" evidence="1">
    <location>
        <begin position="18"/>
        <end position="186"/>
    </location>
</feature>
<reference evidence="2 3" key="1">
    <citation type="submission" date="2024-06" db="EMBL/GenBank/DDBJ databases">
        <title>The Natural Products Discovery Center: Release of the First 8490 Sequenced Strains for Exploring Actinobacteria Biosynthetic Diversity.</title>
        <authorList>
            <person name="Kalkreuter E."/>
            <person name="Kautsar S.A."/>
            <person name="Yang D."/>
            <person name="Bader C.D."/>
            <person name="Teijaro C.N."/>
            <person name="Fluegel L."/>
            <person name="Davis C.M."/>
            <person name="Simpson J.R."/>
            <person name="Lauterbach L."/>
            <person name="Steele A.D."/>
            <person name="Gui C."/>
            <person name="Meng S."/>
            <person name="Li G."/>
            <person name="Viehrig K."/>
            <person name="Ye F."/>
            <person name="Su P."/>
            <person name="Kiefer A.F."/>
            <person name="Nichols A."/>
            <person name="Cepeda A.J."/>
            <person name="Yan W."/>
            <person name="Fan B."/>
            <person name="Jiang Y."/>
            <person name="Adhikari A."/>
            <person name="Zheng C.-J."/>
            <person name="Schuster L."/>
            <person name="Cowan T.M."/>
            <person name="Smanski M.J."/>
            <person name="Chevrette M.G."/>
            <person name="De Carvalho L.P.S."/>
            <person name="Shen B."/>
        </authorList>
    </citation>
    <scope>NUCLEOTIDE SEQUENCE [LARGE SCALE GENOMIC DNA]</scope>
    <source>
        <strain evidence="2 3">NPDC048946</strain>
    </source>
</reference>
<protein>
    <submittedName>
        <fullName evidence="2">GNAT family N-acetyltransferase</fullName>
    </submittedName>
</protein>
<dbReference type="PANTHER" id="PTHR43441">
    <property type="entry name" value="RIBOSOMAL-PROTEIN-SERINE ACETYLTRANSFERASE"/>
    <property type="match status" value="1"/>
</dbReference>
<dbReference type="RefSeq" id="WP_358364574.1">
    <property type="nucleotide sequence ID" value="NZ_JBEZFP010000218.1"/>
</dbReference>
<name>A0ABV3DYQ0_9ACTN</name>
<gene>
    <name evidence="2" type="ORF">AB0C36_41470</name>
</gene>
<dbReference type="Proteomes" id="UP001551482">
    <property type="component" value="Unassembled WGS sequence"/>
</dbReference>
<dbReference type="SUPFAM" id="SSF55729">
    <property type="entry name" value="Acyl-CoA N-acyltransferases (Nat)"/>
    <property type="match status" value="1"/>
</dbReference>
<accession>A0ABV3DYQ0</accession>
<dbReference type="InterPro" id="IPR016181">
    <property type="entry name" value="Acyl_CoA_acyltransferase"/>
</dbReference>
<dbReference type="PANTHER" id="PTHR43441:SF11">
    <property type="entry name" value="RIBOSOMAL-PROTEIN-SERINE ACETYLTRANSFERASE"/>
    <property type="match status" value="1"/>
</dbReference>
<comment type="caution">
    <text evidence="2">The sequence shown here is derived from an EMBL/GenBank/DDBJ whole genome shotgun (WGS) entry which is preliminary data.</text>
</comment>
<evidence type="ECO:0000259" key="1">
    <source>
        <dbReference type="PROSITE" id="PS51186"/>
    </source>
</evidence>
<dbReference type="Pfam" id="PF13302">
    <property type="entry name" value="Acetyltransf_3"/>
    <property type="match status" value="1"/>
</dbReference>
<keyword evidence="3" id="KW-1185">Reference proteome</keyword>
<organism evidence="2 3">
    <name type="scientific">Streptodolium elevatio</name>
    <dbReference type="NCBI Taxonomy" id="3157996"/>
    <lineage>
        <taxon>Bacteria</taxon>
        <taxon>Bacillati</taxon>
        <taxon>Actinomycetota</taxon>
        <taxon>Actinomycetes</taxon>
        <taxon>Kitasatosporales</taxon>
        <taxon>Streptomycetaceae</taxon>
        <taxon>Streptodolium</taxon>
    </lineage>
</organism>
<dbReference type="InterPro" id="IPR051908">
    <property type="entry name" value="Ribosomal_N-acetyltransferase"/>
</dbReference>
<dbReference type="PROSITE" id="PS51186">
    <property type="entry name" value="GNAT"/>
    <property type="match status" value="1"/>
</dbReference>